<dbReference type="PANTHER" id="PTHR28047">
    <property type="entry name" value="PROTEIN DCG1"/>
    <property type="match status" value="1"/>
</dbReference>
<dbReference type="EMBL" id="CP104377">
    <property type="protein sequence ID" value="UXC19356.1"/>
    <property type="molecule type" value="Genomic_DNA"/>
</dbReference>
<accession>A0ABY6A0Y5</accession>
<reference evidence="2" key="1">
    <citation type="submission" date="2022-09" db="EMBL/GenBank/DDBJ databases">
        <title>Bacterial diversity in gut of crayfish and pufferfish.</title>
        <authorList>
            <person name="Huang Y."/>
        </authorList>
    </citation>
    <scope>NUCLEOTIDE SEQUENCE</scope>
    <source>
        <strain evidence="2">PR12</strain>
    </source>
</reference>
<name>A0ABY6A0Y5_9BURK</name>
<evidence type="ECO:0000313" key="3">
    <source>
        <dbReference type="Proteomes" id="UP001058290"/>
    </source>
</evidence>
<protein>
    <submittedName>
        <fullName evidence="2">Aspartate/glutamate racemase family protein</fullName>
    </submittedName>
</protein>
<gene>
    <name evidence="2" type="ORF">N4T19_04305</name>
</gene>
<proteinExistence type="inferred from homology"/>
<evidence type="ECO:0000256" key="1">
    <source>
        <dbReference type="ARBA" id="ARBA00038414"/>
    </source>
</evidence>
<dbReference type="Gene3D" id="3.40.50.12500">
    <property type="match status" value="1"/>
</dbReference>
<dbReference type="InterPro" id="IPR015942">
    <property type="entry name" value="Asp/Glu/hydantoin_racemase"/>
</dbReference>
<sequence length="222" mass="23188">MSSAIYVVNPNSSLRVTQGIDLALSPLRMPGGPRFVSDWLPSGPPGVQSQQDVDGVAMLLVQHCLALPDDCAAVVIACFSDPGLYAVREAMQPRGVPVLGISECAMLTALSMGQRVGVIAILETSIARHMRNYGAMGISSRIAGEAAIGLGVTELADQERTLSRMVEVGQRLVREQGANVLVMGCAGMASYRDALAEASGVPVVEPTQAAAAMALGRARLGW</sequence>
<dbReference type="Pfam" id="PF01177">
    <property type="entry name" value="Asp_Glu_race"/>
    <property type="match status" value="1"/>
</dbReference>
<dbReference type="Proteomes" id="UP001058290">
    <property type="component" value="Chromosome"/>
</dbReference>
<comment type="similarity">
    <text evidence="1">Belongs to the HyuE racemase family.</text>
</comment>
<dbReference type="PANTHER" id="PTHR28047:SF5">
    <property type="entry name" value="PROTEIN DCG1"/>
    <property type="match status" value="1"/>
</dbReference>
<dbReference type="RefSeq" id="WP_116925636.1">
    <property type="nucleotide sequence ID" value="NZ_CP104377.1"/>
</dbReference>
<evidence type="ECO:0000313" key="2">
    <source>
        <dbReference type="EMBL" id="UXC19356.1"/>
    </source>
</evidence>
<dbReference type="InterPro" id="IPR052186">
    <property type="entry name" value="Hydantoin_racemase-like"/>
</dbReference>
<keyword evidence="3" id="KW-1185">Reference proteome</keyword>
<dbReference type="InterPro" id="IPR053714">
    <property type="entry name" value="Iso_Racemase_Enz_sf"/>
</dbReference>
<organism evidence="2 3">
    <name type="scientific">Comamonas squillarum</name>
    <dbReference type="NCBI Taxonomy" id="2977320"/>
    <lineage>
        <taxon>Bacteria</taxon>
        <taxon>Pseudomonadati</taxon>
        <taxon>Pseudomonadota</taxon>
        <taxon>Betaproteobacteria</taxon>
        <taxon>Burkholderiales</taxon>
        <taxon>Comamonadaceae</taxon>
        <taxon>Comamonas</taxon>
    </lineage>
</organism>